<keyword evidence="1" id="KW-0812">Transmembrane</keyword>
<reference evidence="4" key="2">
    <citation type="submission" date="2015-08" db="UniProtKB">
        <authorList>
            <consortium name="WormBaseParasite"/>
        </authorList>
    </citation>
    <scope>IDENTIFICATION</scope>
</reference>
<evidence type="ECO:0000259" key="2">
    <source>
        <dbReference type="Pfam" id="PF00188"/>
    </source>
</evidence>
<feature type="domain" description="SCP" evidence="2">
    <location>
        <begin position="154"/>
        <end position="265"/>
    </location>
</feature>
<dbReference type="WBParaSite" id="SVE_0205900.1">
    <property type="protein sequence ID" value="SVE_0205900.1"/>
    <property type="gene ID" value="SVE_0205900"/>
</dbReference>
<organism evidence="3 4">
    <name type="scientific">Strongyloides venezuelensis</name>
    <name type="common">Threadworm</name>
    <dbReference type="NCBI Taxonomy" id="75913"/>
    <lineage>
        <taxon>Eukaryota</taxon>
        <taxon>Metazoa</taxon>
        <taxon>Ecdysozoa</taxon>
        <taxon>Nematoda</taxon>
        <taxon>Chromadorea</taxon>
        <taxon>Rhabditida</taxon>
        <taxon>Tylenchina</taxon>
        <taxon>Panagrolaimomorpha</taxon>
        <taxon>Strongyloidoidea</taxon>
        <taxon>Strongyloididae</taxon>
        <taxon>Strongyloides</taxon>
    </lineage>
</organism>
<dbReference type="Gene3D" id="3.40.33.10">
    <property type="entry name" value="CAP"/>
    <property type="match status" value="1"/>
</dbReference>
<proteinExistence type="predicted"/>
<dbReference type="Pfam" id="PF00188">
    <property type="entry name" value="CAP"/>
    <property type="match status" value="1"/>
</dbReference>
<reference evidence="3" key="1">
    <citation type="submission" date="2014-07" db="EMBL/GenBank/DDBJ databases">
        <authorList>
            <person name="Martin A.A"/>
            <person name="De Silva N."/>
        </authorList>
    </citation>
    <scope>NUCLEOTIDE SEQUENCE</scope>
</reference>
<dbReference type="AlphaFoldDB" id="A0A0K0EZU9"/>
<keyword evidence="1" id="KW-0472">Membrane</keyword>
<feature type="transmembrane region" description="Helical" evidence="1">
    <location>
        <begin position="6"/>
        <end position="22"/>
    </location>
</feature>
<name>A0A0K0EZU9_STRVS</name>
<protein>
    <submittedName>
        <fullName evidence="4">SCP domain-containing protein</fullName>
    </submittedName>
</protein>
<dbReference type="SUPFAM" id="SSF55797">
    <property type="entry name" value="PR-1-like"/>
    <property type="match status" value="1"/>
</dbReference>
<dbReference type="Proteomes" id="UP000035680">
    <property type="component" value="Unassembled WGS sequence"/>
</dbReference>
<evidence type="ECO:0000313" key="4">
    <source>
        <dbReference type="WBParaSite" id="SVE_0205900.1"/>
    </source>
</evidence>
<evidence type="ECO:0000256" key="1">
    <source>
        <dbReference type="SAM" id="Phobius"/>
    </source>
</evidence>
<keyword evidence="1" id="KW-1133">Transmembrane helix</keyword>
<sequence>MNFYSYHLLFIFIFLAIFFNKYQAFKNKEASEDGLFVKLKPNGKSYSSKNIGKGISMFSLMTRHDDKNDEETRRACLKKNKAKTIKCKKSNALSSKFNKKITTIIVKKITTKNAMKVTTNNPMKFTTTRPKKVITSKPKKTAINYVKMKYQLYRDINTLRKKYSKPPLKINITLSKQLQNYAKKYVKDFSEGAPNAPPKGLYYFSLPDKEYDPIKKWRTQEESLKDDYVKRDIINLPFTRLIWKSSKHIGCGVYGSKTGIITVCEISPMGKYRENSSKIH</sequence>
<evidence type="ECO:0000313" key="3">
    <source>
        <dbReference type="Proteomes" id="UP000035680"/>
    </source>
</evidence>
<accession>A0A0K0EZU9</accession>
<keyword evidence="3" id="KW-1185">Reference proteome</keyword>
<dbReference type="InterPro" id="IPR014044">
    <property type="entry name" value="CAP_dom"/>
</dbReference>
<dbReference type="InterPro" id="IPR035940">
    <property type="entry name" value="CAP_sf"/>
</dbReference>